<feature type="domain" description="Cupin type-2" evidence="1">
    <location>
        <begin position="73"/>
        <end position="135"/>
    </location>
</feature>
<organism evidence="2 3">
    <name type="scientific">Mycolicibacterium aubagnense</name>
    <dbReference type="NCBI Taxonomy" id="319707"/>
    <lineage>
        <taxon>Bacteria</taxon>
        <taxon>Bacillati</taxon>
        <taxon>Actinomycetota</taxon>
        <taxon>Actinomycetes</taxon>
        <taxon>Mycobacteriales</taxon>
        <taxon>Mycobacteriaceae</taxon>
        <taxon>Mycolicibacterium</taxon>
    </lineage>
</organism>
<dbReference type="Proteomes" id="UP000465609">
    <property type="component" value="Chromosome"/>
</dbReference>
<dbReference type="InterPro" id="IPR013096">
    <property type="entry name" value="Cupin_2"/>
</dbReference>
<dbReference type="InterPro" id="IPR014710">
    <property type="entry name" value="RmlC-like_jellyroll"/>
</dbReference>
<evidence type="ECO:0000313" key="2">
    <source>
        <dbReference type="EMBL" id="BBX87218.1"/>
    </source>
</evidence>
<gene>
    <name evidence="2" type="ORF">MAUB_50910</name>
</gene>
<evidence type="ECO:0000313" key="3">
    <source>
        <dbReference type="Proteomes" id="UP000465609"/>
    </source>
</evidence>
<reference evidence="2 3" key="1">
    <citation type="journal article" date="2019" name="Emerg. Microbes Infect.">
        <title>Comprehensive subspecies identification of 175 nontuberculous mycobacteria species based on 7547 genomic profiles.</title>
        <authorList>
            <person name="Matsumoto Y."/>
            <person name="Kinjo T."/>
            <person name="Motooka D."/>
            <person name="Nabeya D."/>
            <person name="Jung N."/>
            <person name="Uechi K."/>
            <person name="Horii T."/>
            <person name="Iida T."/>
            <person name="Fujita J."/>
            <person name="Nakamura S."/>
        </authorList>
    </citation>
    <scope>NUCLEOTIDE SEQUENCE [LARGE SCALE GENOMIC DNA]</scope>
    <source>
        <strain evidence="2 3">JCM 15296</strain>
    </source>
</reference>
<dbReference type="Gene3D" id="2.60.120.10">
    <property type="entry name" value="Jelly Rolls"/>
    <property type="match status" value="2"/>
</dbReference>
<sequence>MSVRALNVTAAVTALVVTGCSSTGGTPVAPAFETTTLADGVFANVEYADPGHPDYTPTTPLYASVVDFPQAAGENAPAGGHAHPSGFVYVISGTTQVNLDDGTHLSVQPGEALFAPPFVHHSHSNPGNTPNNWLFLGVRPAATRDKPLPSPTARTVLNSADLPPLTEGGHYEMRLDKFTLHGAGQSPEVKQTGPTLIYVLDGSDVLHQSGGTDTAITAGGAGYLPGGAVYQLRNAATTETSHALVMTMWPQGSPANTPVN</sequence>
<dbReference type="RefSeq" id="WP_138229619.1">
    <property type="nucleotide sequence ID" value="NZ_AP022577.1"/>
</dbReference>
<protein>
    <recommendedName>
        <fullName evidence="1">Cupin type-2 domain-containing protein</fullName>
    </recommendedName>
</protein>
<dbReference type="CDD" id="cd02208">
    <property type="entry name" value="cupin_RmlC-like"/>
    <property type="match status" value="1"/>
</dbReference>
<dbReference type="Pfam" id="PF07883">
    <property type="entry name" value="Cupin_2"/>
    <property type="match status" value="1"/>
</dbReference>
<dbReference type="InterPro" id="IPR011051">
    <property type="entry name" value="RmlC_Cupin_sf"/>
</dbReference>
<dbReference type="SUPFAM" id="SSF51182">
    <property type="entry name" value="RmlC-like cupins"/>
    <property type="match status" value="1"/>
</dbReference>
<dbReference type="EMBL" id="AP022577">
    <property type="protein sequence ID" value="BBX87218.1"/>
    <property type="molecule type" value="Genomic_DNA"/>
</dbReference>
<name>A0ABN5YZK5_9MYCO</name>
<keyword evidence="3" id="KW-1185">Reference proteome</keyword>
<proteinExistence type="predicted"/>
<evidence type="ECO:0000259" key="1">
    <source>
        <dbReference type="Pfam" id="PF07883"/>
    </source>
</evidence>
<accession>A0ABN5YZK5</accession>
<dbReference type="PROSITE" id="PS51257">
    <property type="entry name" value="PROKAR_LIPOPROTEIN"/>
    <property type="match status" value="1"/>
</dbReference>